<evidence type="ECO:0000256" key="1">
    <source>
        <dbReference type="SAM" id="MobiDB-lite"/>
    </source>
</evidence>
<dbReference type="PROSITE" id="PS50006">
    <property type="entry name" value="FHA_DOMAIN"/>
    <property type="match status" value="1"/>
</dbReference>
<keyword evidence="4" id="KW-1185">Reference proteome</keyword>
<dbReference type="KEGG" id="tsin:OXH18_19650"/>
<dbReference type="Pfam" id="PF00498">
    <property type="entry name" value="FHA"/>
    <property type="match status" value="1"/>
</dbReference>
<dbReference type="Gene3D" id="3.50.50.60">
    <property type="entry name" value="FAD/NAD(P)-binding domain"/>
    <property type="match status" value="1"/>
</dbReference>
<name>A0A9E8ZIZ7_9CYAN</name>
<dbReference type="SUPFAM" id="SSF51905">
    <property type="entry name" value="FAD/NAD(P)-binding domain"/>
    <property type="match status" value="1"/>
</dbReference>
<feature type="region of interest" description="Disordered" evidence="1">
    <location>
        <begin position="168"/>
        <end position="187"/>
    </location>
</feature>
<dbReference type="RefSeq" id="WP_268609161.1">
    <property type="nucleotide sequence ID" value="NZ_CP113797.1"/>
</dbReference>
<gene>
    <name evidence="3" type="ORF">OXH18_19650</name>
</gene>
<dbReference type="Gene3D" id="2.60.200.20">
    <property type="match status" value="1"/>
</dbReference>
<dbReference type="EMBL" id="CP113797">
    <property type="protein sequence ID" value="WAL59366.1"/>
    <property type="molecule type" value="Genomic_DNA"/>
</dbReference>
<dbReference type="Proteomes" id="UP001163152">
    <property type="component" value="Chromosome"/>
</dbReference>
<dbReference type="InterPro" id="IPR036188">
    <property type="entry name" value="FAD/NAD-bd_sf"/>
</dbReference>
<feature type="domain" description="FHA" evidence="2">
    <location>
        <begin position="24"/>
        <end position="85"/>
    </location>
</feature>
<evidence type="ECO:0000259" key="2">
    <source>
        <dbReference type="PROSITE" id="PS50006"/>
    </source>
</evidence>
<dbReference type="InterPro" id="IPR008984">
    <property type="entry name" value="SMAD_FHA_dom_sf"/>
</dbReference>
<dbReference type="SUPFAM" id="SSF49879">
    <property type="entry name" value="SMAD/FHA domain"/>
    <property type="match status" value="1"/>
</dbReference>
<dbReference type="SMART" id="SM00240">
    <property type="entry name" value="FHA"/>
    <property type="match status" value="1"/>
</dbReference>
<evidence type="ECO:0000313" key="3">
    <source>
        <dbReference type="EMBL" id="WAL59366.1"/>
    </source>
</evidence>
<accession>A0A9E8ZIZ7</accession>
<evidence type="ECO:0000313" key="4">
    <source>
        <dbReference type="Proteomes" id="UP001163152"/>
    </source>
</evidence>
<protein>
    <submittedName>
        <fullName evidence="3">FHA domain-containing protein</fullName>
    </submittedName>
</protein>
<dbReference type="InterPro" id="IPR000253">
    <property type="entry name" value="FHA_dom"/>
</dbReference>
<reference evidence="3" key="1">
    <citation type="submission" date="2022-12" db="EMBL/GenBank/DDBJ databases">
        <title>Polyphasic identification of a Novel Hot-Spring Cyanobacterium Ocullathermofonsia sinensis gen nov. sp. nov. and Genomic Insights on its Adaptations to the Thermal Habitat.</title>
        <authorList>
            <person name="Daroch M."/>
            <person name="Tang J."/>
            <person name="Jiang Y."/>
        </authorList>
    </citation>
    <scope>NUCLEOTIDE SEQUENCE</scope>
    <source>
        <strain evidence="3">PKUAC-SCTA174</strain>
    </source>
</reference>
<organism evidence="3 4">
    <name type="scientific">Thermocoleostomius sinensis A174</name>
    <dbReference type="NCBI Taxonomy" id="2016057"/>
    <lineage>
        <taxon>Bacteria</taxon>
        <taxon>Bacillati</taxon>
        <taxon>Cyanobacteriota</taxon>
        <taxon>Cyanophyceae</taxon>
        <taxon>Oculatellales</taxon>
        <taxon>Oculatellaceae</taxon>
        <taxon>Thermocoleostomius</taxon>
    </lineage>
</organism>
<sequence>MQLQLTWDDPVTEEPQQRVSPLPIAFGRELAQLPRILDDQPVHHIVLLDTNHEISRYHALIFEVAGQAILEDRSTNGTVLNNERIVGERRPLHPGDTIRIGTYHITVQMLEAEDPNATRLSSSSTIVFSPQTDIVSADELEDAIRSTGAPAEPPVSANLSSSTLIFDPETDQLESQPVRPTRPPGITRRPFPPADVFAAEHVSINALHATGYPVEEIDYAAIGGGMGSFVWVDMIRICGVRSDQIRVLTLRPEKPYARYEALLRNCQIPRYKRIRSGSDSCPDNVWGWPGYALREAWREVFSARFPSALSHLWQVFAEPAFADTYTPIADNVFTSMDREAERIGWDRVVQYGSVRSIRKTEDGRYVIAYSATKPPIAGSPQLLSSDYRFLIAKYIHLSTGYPAIKLLNDLQEYRQRTGDVKTVVHGYEPHDHVYEHLEKFGGTVVVRGFGIVGSQVMDRLYKARKENPRISVIHLSRTPKSGNRFGFAKRFVENHWEFQPFNWPKGTWGGDMRAKLESADPLRRRELLEAWGGTTTASRGNWRKTVKEGLKEGWYTIKFGQVDKVDQNEKGQPVTYIKSRGYEGVERIEADFVIDCTGLVSDPRENPLLRDLIDHYNLDLNPQMRLHVENDFEIKKMRNNRGRMYAAGVITLGGPYAPVDTFLGLQYAAHRSAESLAAARAPKIRYLEGIGSLWQWCKWALNVSP</sequence>
<dbReference type="AlphaFoldDB" id="A0A9E8ZIZ7"/>
<dbReference type="CDD" id="cd00060">
    <property type="entry name" value="FHA"/>
    <property type="match status" value="1"/>
</dbReference>
<proteinExistence type="predicted"/>